<dbReference type="NCBIfam" id="TIGR01726">
    <property type="entry name" value="HEQRo_perm_3TM"/>
    <property type="match status" value="1"/>
</dbReference>
<evidence type="ECO:0000256" key="7">
    <source>
        <dbReference type="ARBA" id="ARBA00023136"/>
    </source>
</evidence>
<dbReference type="EMBL" id="QURN01000002">
    <property type="protein sequence ID" value="RFC69058.1"/>
    <property type="molecule type" value="Genomic_DNA"/>
</dbReference>
<evidence type="ECO:0000256" key="2">
    <source>
        <dbReference type="ARBA" id="ARBA00010072"/>
    </source>
</evidence>
<dbReference type="GO" id="GO:0043190">
    <property type="term" value="C:ATP-binding cassette (ABC) transporter complex"/>
    <property type="evidence" value="ECO:0007669"/>
    <property type="project" value="InterPro"/>
</dbReference>
<evidence type="ECO:0000313" key="11">
    <source>
        <dbReference type="Proteomes" id="UP000262379"/>
    </source>
</evidence>
<evidence type="ECO:0000256" key="5">
    <source>
        <dbReference type="ARBA" id="ARBA00022692"/>
    </source>
</evidence>
<evidence type="ECO:0000313" key="10">
    <source>
        <dbReference type="EMBL" id="RFC69058.1"/>
    </source>
</evidence>
<keyword evidence="5 8" id="KW-0812">Transmembrane</keyword>
<keyword evidence="6 8" id="KW-1133">Transmembrane helix</keyword>
<feature type="domain" description="ABC transmembrane type-1" evidence="9">
    <location>
        <begin position="176"/>
        <end position="368"/>
    </location>
</feature>
<dbReference type="RefSeq" id="WP_116622357.1">
    <property type="nucleotide sequence ID" value="NZ_QURN01000002.1"/>
</dbReference>
<feature type="transmembrane region" description="Helical" evidence="8">
    <location>
        <begin position="355"/>
        <end position="375"/>
    </location>
</feature>
<keyword evidence="11" id="KW-1185">Reference proteome</keyword>
<dbReference type="Gene3D" id="1.10.3720.10">
    <property type="entry name" value="MetI-like"/>
    <property type="match status" value="1"/>
</dbReference>
<organism evidence="10 11">
    <name type="scientific">Mesorhizobium denitrificans</name>
    <dbReference type="NCBI Taxonomy" id="2294114"/>
    <lineage>
        <taxon>Bacteria</taxon>
        <taxon>Pseudomonadati</taxon>
        <taxon>Pseudomonadota</taxon>
        <taxon>Alphaproteobacteria</taxon>
        <taxon>Hyphomicrobiales</taxon>
        <taxon>Phyllobacteriaceae</taxon>
        <taxon>Mesorhizobium</taxon>
    </lineage>
</organism>
<dbReference type="Pfam" id="PF00528">
    <property type="entry name" value="BPD_transp_1"/>
    <property type="match status" value="1"/>
</dbReference>
<reference evidence="11" key="1">
    <citation type="submission" date="2018-08" db="EMBL/GenBank/DDBJ databases">
        <authorList>
            <person name="Im W.T."/>
        </authorList>
    </citation>
    <scope>NUCLEOTIDE SEQUENCE [LARGE SCALE GENOMIC DNA]</scope>
    <source>
        <strain evidence="11">LA-28</strain>
    </source>
</reference>
<dbReference type="PANTHER" id="PTHR30614">
    <property type="entry name" value="MEMBRANE COMPONENT OF AMINO ACID ABC TRANSPORTER"/>
    <property type="match status" value="1"/>
</dbReference>
<dbReference type="GO" id="GO:0022857">
    <property type="term" value="F:transmembrane transporter activity"/>
    <property type="evidence" value="ECO:0007669"/>
    <property type="project" value="InterPro"/>
</dbReference>
<dbReference type="AlphaFoldDB" id="A0A371XIJ7"/>
<feature type="transmembrane region" description="Helical" evidence="8">
    <location>
        <begin position="115"/>
        <end position="132"/>
    </location>
</feature>
<feature type="transmembrane region" description="Helical" evidence="8">
    <location>
        <begin position="313"/>
        <end position="335"/>
    </location>
</feature>
<dbReference type="InterPro" id="IPR043429">
    <property type="entry name" value="ArtM/GltK/GlnP/TcyL/YhdX-like"/>
</dbReference>
<feature type="transmembrane region" description="Helical" evidence="8">
    <location>
        <begin position="248"/>
        <end position="267"/>
    </location>
</feature>
<dbReference type="Proteomes" id="UP000262379">
    <property type="component" value="Unassembled WGS sequence"/>
</dbReference>
<accession>A0A371XIJ7</accession>
<evidence type="ECO:0000256" key="1">
    <source>
        <dbReference type="ARBA" id="ARBA00004429"/>
    </source>
</evidence>
<sequence>MQEHDVAWVRTEMALAQAAPSSAVGPNAWVRKNLFASPIDTVLTLIAALAVVWFLPQILNWLFFSAVWSGADRTACLTTEQGGQLPAGWSGACWPFVEARFGQFMFGRYPLEERWRVILTGVIFIALLIPLLTPSAPFKKLNAILFFVVFPFVAFFLLVGGYFGLSYIETPLWGGLMVTLVISYVGIVVSLPLGILLALGRRSKMPIIKMLCVVFIEAIRGVPLVTVLFMASFMLPLFVPPGMTFDKLLRALIGVALFSSAYMAEVVRGGLQAIPKGQYEGADSLGLGYWQKMGFIVMPQALKLVIPGIVNTFIGLFKDTTLVLIISMFDLLGVVKQSISGDPTWATPQTAKTGYVFAAAIFWIFCFSMSRYSMFMERRLDTSHRK</sequence>
<comment type="similarity">
    <text evidence="2">Belongs to the binding-protein-dependent transport system permease family. HisMQ subfamily.</text>
</comment>
<evidence type="ECO:0000256" key="4">
    <source>
        <dbReference type="ARBA" id="ARBA00022475"/>
    </source>
</evidence>
<dbReference type="InterPro" id="IPR035906">
    <property type="entry name" value="MetI-like_sf"/>
</dbReference>
<comment type="caution">
    <text evidence="10">The sequence shown here is derived from an EMBL/GenBank/DDBJ whole genome shotgun (WGS) entry which is preliminary data.</text>
</comment>
<keyword evidence="3 8" id="KW-0813">Transport</keyword>
<dbReference type="PANTHER" id="PTHR30614:SF41">
    <property type="entry name" value="INNER MEMBRANE AMINO-ACID ABC TRANSPORTER PERMEASE PROTEIN YHDY"/>
    <property type="match status" value="1"/>
</dbReference>
<dbReference type="SUPFAM" id="SSF161098">
    <property type="entry name" value="MetI-like"/>
    <property type="match status" value="1"/>
</dbReference>
<dbReference type="InterPro" id="IPR010065">
    <property type="entry name" value="AA_ABC_transptr_permease_3TM"/>
</dbReference>
<comment type="subcellular location">
    <subcellularLocation>
        <location evidence="1">Cell inner membrane</location>
        <topology evidence="1">Multi-pass membrane protein</topology>
    </subcellularLocation>
    <subcellularLocation>
        <location evidence="8">Cell membrane</location>
        <topology evidence="8">Multi-pass membrane protein</topology>
    </subcellularLocation>
</comment>
<dbReference type="InterPro" id="IPR000515">
    <property type="entry name" value="MetI-like"/>
</dbReference>
<dbReference type="GO" id="GO:0006865">
    <property type="term" value="P:amino acid transport"/>
    <property type="evidence" value="ECO:0007669"/>
    <property type="project" value="TreeGrafter"/>
</dbReference>
<evidence type="ECO:0000256" key="3">
    <source>
        <dbReference type="ARBA" id="ARBA00022448"/>
    </source>
</evidence>
<dbReference type="FunFam" id="1.10.3720.10:FF:000032">
    <property type="entry name" value="General amino acid ABC transporter permease"/>
    <property type="match status" value="1"/>
</dbReference>
<dbReference type="CDD" id="cd06261">
    <property type="entry name" value="TM_PBP2"/>
    <property type="match status" value="1"/>
</dbReference>
<evidence type="ECO:0000256" key="6">
    <source>
        <dbReference type="ARBA" id="ARBA00022989"/>
    </source>
</evidence>
<gene>
    <name evidence="10" type="ORF">DY251_02865</name>
</gene>
<feature type="transmembrane region" description="Helical" evidence="8">
    <location>
        <begin position="41"/>
        <end position="64"/>
    </location>
</feature>
<name>A0A371XIJ7_9HYPH</name>
<protein>
    <submittedName>
        <fullName evidence="10">Amino acid ABC transporter permease</fullName>
    </submittedName>
</protein>
<dbReference type="PROSITE" id="PS50928">
    <property type="entry name" value="ABC_TM1"/>
    <property type="match status" value="1"/>
</dbReference>
<feature type="transmembrane region" description="Helical" evidence="8">
    <location>
        <begin position="144"/>
        <end position="165"/>
    </location>
</feature>
<proteinExistence type="inferred from homology"/>
<keyword evidence="4" id="KW-1003">Cell membrane</keyword>
<evidence type="ECO:0000259" key="9">
    <source>
        <dbReference type="PROSITE" id="PS50928"/>
    </source>
</evidence>
<keyword evidence="7 8" id="KW-0472">Membrane</keyword>
<feature type="transmembrane region" description="Helical" evidence="8">
    <location>
        <begin position="171"/>
        <end position="199"/>
    </location>
</feature>
<evidence type="ECO:0000256" key="8">
    <source>
        <dbReference type="RuleBase" id="RU363032"/>
    </source>
</evidence>
<feature type="transmembrane region" description="Helical" evidence="8">
    <location>
        <begin position="211"/>
        <end position="236"/>
    </location>
</feature>